<sequence>MQSLMALQLGDKKEISTNPLPQIFAIARNFTLNLYRGQMFKNMAQAQQLCSFGIDILKQIFRIK</sequence>
<organism evidence="1 2">
    <name type="scientific">Nostoc flagelliforme CCNUN1</name>
    <dbReference type="NCBI Taxonomy" id="2038116"/>
    <lineage>
        <taxon>Bacteria</taxon>
        <taxon>Bacillati</taxon>
        <taxon>Cyanobacteriota</taxon>
        <taxon>Cyanophyceae</taxon>
        <taxon>Nostocales</taxon>
        <taxon>Nostocaceae</taxon>
        <taxon>Nostoc</taxon>
    </lineage>
</organism>
<dbReference type="AlphaFoldDB" id="A0A2K8SQR2"/>
<dbReference type="Proteomes" id="UP000232003">
    <property type="component" value="Chromosome"/>
</dbReference>
<dbReference type="EMBL" id="CP024785">
    <property type="protein sequence ID" value="AUB37761.1"/>
    <property type="molecule type" value="Genomic_DNA"/>
</dbReference>
<protein>
    <submittedName>
        <fullName evidence="1">Putative transposase YbfD/YdcC associated with H repeats</fullName>
    </submittedName>
</protein>
<reference evidence="1 2" key="1">
    <citation type="submission" date="2017-11" db="EMBL/GenBank/DDBJ databases">
        <title>Complete genome of a free-living desiccation-tolerant cyanobacterium and its photosynthetic adaptation to extreme terrestrial habitat.</title>
        <authorList>
            <person name="Shang J."/>
        </authorList>
    </citation>
    <scope>NUCLEOTIDE SEQUENCE [LARGE SCALE GENOMIC DNA]</scope>
    <source>
        <strain evidence="1 2">CCNUN1</strain>
    </source>
</reference>
<evidence type="ECO:0000313" key="2">
    <source>
        <dbReference type="Proteomes" id="UP000232003"/>
    </source>
</evidence>
<evidence type="ECO:0000313" key="1">
    <source>
        <dbReference type="EMBL" id="AUB37761.1"/>
    </source>
</evidence>
<dbReference type="KEGG" id="nfl:COO91_03710"/>
<name>A0A2K8SQR2_9NOSO</name>
<proteinExistence type="predicted"/>
<gene>
    <name evidence="1" type="ORF">COO91_03710</name>
</gene>
<accession>A0A2K8SQR2</accession>
<keyword evidence="2" id="KW-1185">Reference proteome</keyword>